<feature type="compositionally biased region" description="Basic and acidic residues" evidence="1">
    <location>
        <begin position="141"/>
        <end position="151"/>
    </location>
</feature>
<protein>
    <recommendedName>
        <fullName evidence="4">Arrestin (Or S-antigen), N-terminal domain containing protein</fullName>
    </recommendedName>
</protein>
<feature type="compositionally biased region" description="Basic and acidic residues" evidence="1">
    <location>
        <begin position="350"/>
        <end position="360"/>
    </location>
</feature>
<reference evidence="2 3" key="1">
    <citation type="submission" date="2020-08" db="EMBL/GenBank/DDBJ databases">
        <authorList>
            <person name="Newling K."/>
            <person name="Davey J."/>
            <person name="Forrester S."/>
        </authorList>
    </citation>
    <scope>NUCLEOTIDE SEQUENCE [LARGE SCALE GENOMIC DNA]</scope>
    <source>
        <strain evidence="3">Crithidia deanei Carvalho (ATCC PRA-265)</strain>
    </source>
</reference>
<proteinExistence type="predicted"/>
<evidence type="ECO:0000313" key="2">
    <source>
        <dbReference type="EMBL" id="CAD2212966.1"/>
    </source>
</evidence>
<sequence length="508" mass="57224">MLHRFSIGKQREHAPSEPQVKLYLKKKRFYPGDNLSGVVVVEVYNPFELLTLELKLLGEERSGVGTVLYKRSSYDEKVSLYYLQYVTLLGKNHDEIVHTGTLSQSPSFFRRRSTMTVSQPMTRPSFLGTIPKGDNEEEKEEGERESKTESSKRRKSKAGNPSMNPEELQQASINISRNMNLMTGTYVIPFQVQLANDLPPTMSIDKGRDAHSTLFYSCQARLISQGGKQYKTTRRFGIQPLPVQLQRWLIIQRAVRESEDPEGTKGGPVRRSEGDAIDNDDTLSRYTTMTLQTNADGKTKSEDDVALNHRLRHNIQLPEELLEEEEEESRSTRKSAKKAKGQLTLDAVEQLDKLNKSKEEDGGDGEDVVAFKEDDEEPEPESTRKSKPRRHTRNSVIPEDRDGESEEPEEAKDAKPEEGKEGEETKGSKKDSIITTWEEQFKIPIRSGVLGTSKSVVEVHLVFASIVLVRQRAVLKVKALIDNSEGNSTINKIKYSIVTRGCVPGEGG</sequence>
<feature type="region of interest" description="Disordered" evidence="1">
    <location>
        <begin position="114"/>
        <end position="167"/>
    </location>
</feature>
<keyword evidence="3" id="KW-1185">Reference proteome</keyword>
<feature type="compositionally biased region" description="Basic and acidic residues" evidence="1">
    <location>
        <begin position="411"/>
        <end position="431"/>
    </location>
</feature>
<evidence type="ECO:0000313" key="3">
    <source>
        <dbReference type="Proteomes" id="UP000515908"/>
    </source>
</evidence>
<dbReference type="OrthoDB" id="2333384at2759"/>
<feature type="region of interest" description="Disordered" evidence="1">
    <location>
        <begin position="316"/>
        <end position="431"/>
    </location>
</feature>
<dbReference type="Gene3D" id="2.60.40.640">
    <property type="match status" value="1"/>
</dbReference>
<feature type="compositionally biased region" description="Acidic residues" evidence="1">
    <location>
        <begin position="401"/>
        <end position="410"/>
    </location>
</feature>
<evidence type="ECO:0008006" key="4">
    <source>
        <dbReference type="Google" id="ProtNLM"/>
    </source>
</evidence>
<feature type="compositionally biased region" description="Acidic residues" evidence="1">
    <location>
        <begin position="361"/>
        <end position="380"/>
    </location>
</feature>
<feature type="region of interest" description="Disordered" evidence="1">
    <location>
        <begin position="256"/>
        <end position="282"/>
    </location>
</feature>
<dbReference type="VEuPathDB" id="TriTrypDB:ADEAN_000040200"/>
<accession>A0A7G2BZR2</accession>
<name>A0A7G2BZR2_9TRYP</name>
<gene>
    <name evidence="2" type="ORF">ADEAN_000040200</name>
</gene>
<dbReference type="EMBL" id="LR877145">
    <property type="protein sequence ID" value="CAD2212966.1"/>
    <property type="molecule type" value="Genomic_DNA"/>
</dbReference>
<organism evidence="2 3">
    <name type="scientific">Angomonas deanei</name>
    <dbReference type="NCBI Taxonomy" id="59799"/>
    <lineage>
        <taxon>Eukaryota</taxon>
        <taxon>Discoba</taxon>
        <taxon>Euglenozoa</taxon>
        <taxon>Kinetoplastea</taxon>
        <taxon>Metakinetoplastina</taxon>
        <taxon>Trypanosomatida</taxon>
        <taxon>Trypanosomatidae</taxon>
        <taxon>Strigomonadinae</taxon>
        <taxon>Angomonas</taxon>
    </lineage>
</organism>
<dbReference type="Proteomes" id="UP000515908">
    <property type="component" value="Chromosome 01"/>
</dbReference>
<evidence type="ECO:0000256" key="1">
    <source>
        <dbReference type="SAM" id="MobiDB-lite"/>
    </source>
</evidence>
<dbReference type="InterPro" id="IPR014752">
    <property type="entry name" value="Arrestin-like_C"/>
</dbReference>
<dbReference type="AlphaFoldDB" id="A0A7G2BZR2"/>